<dbReference type="InterPro" id="IPR029526">
    <property type="entry name" value="PGBD"/>
</dbReference>
<feature type="domain" description="PiggyBac transposable element-derived protein" evidence="2">
    <location>
        <begin position="128"/>
        <end position="232"/>
    </location>
</feature>
<feature type="non-terminal residue" evidence="3">
    <location>
        <position position="256"/>
    </location>
</feature>
<evidence type="ECO:0000259" key="2">
    <source>
        <dbReference type="Pfam" id="PF13843"/>
    </source>
</evidence>
<accession>A0A2G9SBA4</accession>
<keyword evidence="4" id="KW-1185">Reference proteome</keyword>
<name>A0A2G9SBA4_AQUCT</name>
<proteinExistence type="predicted"/>
<evidence type="ECO:0000313" key="4">
    <source>
        <dbReference type="Proteomes" id="UP000228934"/>
    </source>
</evidence>
<dbReference type="Pfam" id="PF13843">
    <property type="entry name" value="DDE_Tnp_1_7"/>
    <property type="match status" value="1"/>
</dbReference>
<dbReference type="AlphaFoldDB" id="A0A2G9SBA4"/>
<dbReference type="EMBL" id="KV925803">
    <property type="protein sequence ID" value="PIO37440.1"/>
    <property type="molecule type" value="Genomic_DNA"/>
</dbReference>
<organism evidence="3 4">
    <name type="scientific">Aquarana catesbeiana</name>
    <name type="common">American bullfrog</name>
    <name type="synonym">Rana catesbeiana</name>
    <dbReference type="NCBI Taxonomy" id="8400"/>
    <lineage>
        <taxon>Eukaryota</taxon>
        <taxon>Metazoa</taxon>
        <taxon>Chordata</taxon>
        <taxon>Craniata</taxon>
        <taxon>Vertebrata</taxon>
        <taxon>Euteleostomi</taxon>
        <taxon>Amphibia</taxon>
        <taxon>Batrachia</taxon>
        <taxon>Anura</taxon>
        <taxon>Neobatrachia</taxon>
        <taxon>Ranoidea</taxon>
        <taxon>Ranidae</taxon>
        <taxon>Aquarana</taxon>
    </lineage>
</organism>
<evidence type="ECO:0000313" key="3">
    <source>
        <dbReference type="EMBL" id="PIO37440.1"/>
    </source>
</evidence>
<dbReference type="Proteomes" id="UP000228934">
    <property type="component" value="Unassembled WGS sequence"/>
</dbReference>
<evidence type="ECO:0000256" key="1">
    <source>
        <dbReference type="SAM" id="MobiDB-lite"/>
    </source>
</evidence>
<dbReference type="PANTHER" id="PTHR46599">
    <property type="entry name" value="PIGGYBAC TRANSPOSABLE ELEMENT-DERIVED PROTEIN 4"/>
    <property type="match status" value="1"/>
</dbReference>
<sequence length="256" mass="28103">MTDSEEEVTHLSDSGSEYNPVDDSGTLTDSSDDRVVVTAIPSGEVASTSGLVHPGCTSSTAVTRAGEVASTSSVPLPTRGQTQARRAHSALPAAFANPNWEPTTSAAPVLPPFTGQPGIQVETVDFTSLDFYSLFFTEDLYRSIVDQSNLYAGQYIAAHPLLPLARDWKPITVSEFKTFLGLSLLMGITKKNELRSYWSTDPIQNMLVFSASMTRTRYEQILRFMYFSDNELCRPWGNPGYDFNQSFAALFTPDDV</sequence>
<feature type="compositionally biased region" description="Polar residues" evidence="1">
    <location>
        <begin position="47"/>
        <end position="62"/>
    </location>
</feature>
<reference evidence="4" key="1">
    <citation type="journal article" date="2017" name="Nat. Commun.">
        <title>The North American bullfrog draft genome provides insight into hormonal regulation of long noncoding RNA.</title>
        <authorList>
            <person name="Hammond S.A."/>
            <person name="Warren R.L."/>
            <person name="Vandervalk B.P."/>
            <person name="Kucuk E."/>
            <person name="Khan H."/>
            <person name="Gibb E.A."/>
            <person name="Pandoh P."/>
            <person name="Kirk H."/>
            <person name="Zhao Y."/>
            <person name="Jones M."/>
            <person name="Mungall A.J."/>
            <person name="Coope R."/>
            <person name="Pleasance S."/>
            <person name="Moore R.A."/>
            <person name="Holt R.A."/>
            <person name="Round J.M."/>
            <person name="Ohora S."/>
            <person name="Walle B.V."/>
            <person name="Veldhoen N."/>
            <person name="Helbing C.C."/>
            <person name="Birol I."/>
        </authorList>
    </citation>
    <scope>NUCLEOTIDE SEQUENCE [LARGE SCALE GENOMIC DNA]</scope>
</reference>
<dbReference type="OrthoDB" id="5985989at2759"/>
<protein>
    <recommendedName>
        <fullName evidence="2">PiggyBac transposable element-derived protein domain-containing protein</fullName>
    </recommendedName>
</protein>
<feature type="compositionally biased region" description="Polar residues" evidence="1">
    <location>
        <begin position="69"/>
        <end position="84"/>
    </location>
</feature>
<feature type="region of interest" description="Disordered" evidence="1">
    <location>
        <begin position="47"/>
        <end position="88"/>
    </location>
</feature>
<dbReference type="PANTHER" id="PTHR46599:SF3">
    <property type="entry name" value="PIGGYBAC TRANSPOSABLE ELEMENT-DERIVED PROTEIN 4"/>
    <property type="match status" value="1"/>
</dbReference>
<feature type="region of interest" description="Disordered" evidence="1">
    <location>
        <begin position="1"/>
        <end position="33"/>
    </location>
</feature>
<gene>
    <name evidence="3" type="ORF">AB205_0027820</name>
</gene>